<dbReference type="PANTHER" id="PTHR34979:SF1">
    <property type="entry name" value="INNER MEMBRANE PROTEIN YGAZ"/>
    <property type="match status" value="1"/>
</dbReference>
<comment type="subcellular location">
    <subcellularLocation>
        <location evidence="1">Cell membrane</location>
        <topology evidence="1">Multi-pass membrane protein</topology>
    </subcellularLocation>
</comment>
<feature type="transmembrane region" description="Helical" evidence="8">
    <location>
        <begin position="170"/>
        <end position="188"/>
    </location>
</feature>
<comment type="caution">
    <text evidence="9">The sequence shown here is derived from an EMBL/GenBank/DDBJ whole genome shotgun (WGS) entry which is preliminary data.</text>
</comment>
<evidence type="ECO:0000256" key="3">
    <source>
        <dbReference type="ARBA" id="ARBA00022448"/>
    </source>
</evidence>
<keyword evidence="7 8" id="KW-0472">Membrane</keyword>
<feature type="transmembrane region" description="Helical" evidence="8">
    <location>
        <begin position="75"/>
        <end position="99"/>
    </location>
</feature>
<reference evidence="9 10" key="1">
    <citation type="submission" date="2016-10" db="EMBL/GenBank/DDBJ databases">
        <title>Alkaliphiles isolated from bioreactors.</title>
        <authorList>
            <person name="Salah Z."/>
            <person name="Rout S.P."/>
            <person name="Humphreys P.N."/>
        </authorList>
    </citation>
    <scope>NUCLEOTIDE SEQUENCE [LARGE SCALE GENOMIC DNA]</scope>
    <source>
        <strain evidence="9 10">ZS02</strain>
    </source>
</reference>
<evidence type="ECO:0000256" key="7">
    <source>
        <dbReference type="ARBA" id="ARBA00023136"/>
    </source>
</evidence>
<dbReference type="EMBL" id="MTHD01000002">
    <property type="protein sequence ID" value="OMG54512.1"/>
    <property type="molecule type" value="Genomic_DNA"/>
</dbReference>
<dbReference type="STRING" id="418702.BJN45_04580"/>
<dbReference type="PANTHER" id="PTHR34979">
    <property type="entry name" value="INNER MEMBRANE PROTEIN YGAZ"/>
    <property type="match status" value="1"/>
</dbReference>
<keyword evidence="6 8" id="KW-1133">Transmembrane helix</keyword>
<dbReference type="GO" id="GO:1903785">
    <property type="term" value="P:L-valine transmembrane transport"/>
    <property type="evidence" value="ECO:0007669"/>
    <property type="project" value="TreeGrafter"/>
</dbReference>
<comment type="similarity">
    <text evidence="2">Belongs to the AzlC family.</text>
</comment>
<evidence type="ECO:0000256" key="8">
    <source>
        <dbReference type="SAM" id="Phobius"/>
    </source>
</evidence>
<proteinExistence type="inferred from homology"/>
<keyword evidence="10" id="KW-1185">Reference proteome</keyword>
<evidence type="ECO:0000313" key="9">
    <source>
        <dbReference type="EMBL" id="OMG54512.1"/>
    </source>
</evidence>
<dbReference type="Proteomes" id="UP000187526">
    <property type="component" value="Unassembled WGS sequence"/>
</dbReference>
<evidence type="ECO:0000256" key="5">
    <source>
        <dbReference type="ARBA" id="ARBA00022692"/>
    </source>
</evidence>
<sequence length="238" mass="25547">MSATSDSSFMLGAREGFAAFLPFSVGLVPWALVMGMAMTSTGFSPLEAMGMNIIVFAGTAQLGTLPLIAAEAPLWLIVVTALALNLRFVIFSAAIAPGFRGVGLPARWLSGHLLTDGVFATCVDRMQHVDDPRWRLGYYLAPSLWSWLLWQSFTLLGIYAAAIVPKSWSLEFMATIALIVLLVPMARIRPMLVAALVGGGSATLLRNLPLRLGVVVAIVLGIAAGFAAEHVEHRRKQQ</sequence>
<feature type="transmembrane region" description="Helical" evidence="8">
    <location>
        <begin position="144"/>
        <end position="163"/>
    </location>
</feature>
<organism evidence="9 10">
    <name type="scientific">Azonexus hydrophilus</name>
    <dbReference type="NCBI Taxonomy" id="418702"/>
    <lineage>
        <taxon>Bacteria</taxon>
        <taxon>Pseudomonadati</taxon>
        <taxon>Pseudomonadota</taxon>
        <taxon>Betaproteobacteria</taxon>
        <taxon>Rhodocyclales</taxon>
        <taxon>Azonexaceae</taxon>
        <taxon>Azonexus</taxon>
    </lineage>
</organism>
<dbReference type="Pfam" id="PF03591">
    <property type="entry name" value="AzlC"/>
    <property type="match status" value="1"/>
</dbReference>
<keyword evidence="5 8" id="KW-0812">Transmembrane</keyword>
<feature type="transmembrane region" description="Helical" evidence="8">
    <location>
        <begin position="49"/>
        <end position="68"/>
    </location>
</feature>
<accession>A0A1R1I6Z0</accession>
<dbReference type="OrthoDB" id="9179311at2"/>
<name>A0A1R1I6Z0_9RHOO</name>
<evidence type="ECO:0000256" key="6">
    <source>
        <dbReference type="ARBA" id="ARBA00022989"/>
    </source>
</evidence>
<dbReference type="InterPro" id="IPR011606">
    <property type="entry name" value="Brnchd-chn_aa_trnsp_permease"/>
</dbReference>
<keyword evidence="4" id="KW-1003">Cell membrane</keyword>
<evidence type="ECO:0000313" key="10">
    <source>
        <dbReference type="Proteomes" id="UP000187526"/>
    </source>
</evidence>
<gene>
    <name evidence="9" type="ORF">BJN45_04580</name>
</gene>
<feature type="transmembrane region" description="Helical" evidence="8">
    <location>
        <begin position="17"/>
        <end position="37"/>
    </location>
</feature>
<feature type="transmembrane region" description="Helical" evidence="8">
    <location>
        <begin position="208"/>
        <end position="228"/>
    </location>
</feature>
<dbReference type="AlphaFoldDB" id="A0A1R1I6Z0"/>
<evidence type="ECO:0000256" key="2">
    <source>
        <dbReference type="ARBA" id="ARBA00010735"/>
    </source>
</evidence>
<dbReference type="RefSeq" id="WP_076092615.1">
    <property type="nucleotide sequence ID" value="NZ_MTHD01000002.1"/>
</dbReference>
<evidence type="ECO:0000256" key="4">
    <source>
        <dbReference type="ARBA" id="ARBA00022475"/>
    </source>
</evidence>
<keyword evidence="3" id="KW-0813">Transport</keyword>
<evidence type="ECO:0000256" key="1">
    <source>
        <dbReference type="ARBA" id="ARBA00004651"/>
    </source>
</evidence>
<protein>
    <submittedName>
        <fullName evidence="9">AzlC family protein</fullName>
    </submittedName>
</protein>
<dbReference type="GO" id="GO:0005886">
    <property type="term" value="C:plasma membrane"/>
    <property type="evidence" value="ECO:0007669"/>
    <property type="project" value="UniProtKB-SubCell"/>
</dbReference>